<evidence type="ECO:0000256" key="1">
    <source>
        <dbReference type="ARBA" id="ARBA00007789"/>
    </source>
</evidence>
<gene>
    <name evidence="3" type="ORF">C7437_10772</name>
</gene>
<dbReference type="FunFam" id="3.20.20.30:FF:000002">
    <property type="entry name" value="LLM class flavin-dependent oxidoreductase"/>
    <property type="match status" value="1"/>
</dbReference>
<evidence type="ECO:0000313" key="3">
    <source>
        <dbReference type="EMBL" id="PZX03115.1"/>
    </source>
</evidence>
<dbReference type="Gene3D" id="3.20.20.30">
    <property type="entry name" value="Luciferase-like domain"/>
    <property type="match status" value="1"/>
</dbReference>
<dbReference type="OrthoDB" id="9780518at2"/>
<evidence type="ECO:0000259" key="2">
    <source>
        <dbReference type="Pfam" id="PF00296"/>
    </source>
</evidence>
<dbReference type="InterPro" id="IPR036661">
    <property type="entry name" value="Luciferase-like_sf"/>
</dbReference>
<reference evidence="3 4" key="1">
    <citation type="submission" date="2018-06" db="EMBL/GenBank/DDBJ databases">
        <title>Genomic Encyclopedia of Type Strains, Phase IV (KMG-IV): sequencing the most valuable type-strain genomes for metagenomic binning, comparative biology and taxonomic classification.</title>
        <authorList>
            <person name="Goeker M."/>
        </authorList>
    </citation>
    <scope>NUCLEOTIDE SEQUENCE [LARGE SCALE GENOMIC DNA]</scope>
    <source>
        <strain evidence="3 4">DSM 5</strain>
    </source>
</reference>
<dbReference type="RefSeq" id="WP_111440284.1">
    <property type="nucleotide sequence ID" value="NZ_QKZI01000007.1"/>
</dbReference>
<dbReference type="SUPFAM" id="SSF51679">
    <property type="entry name" value="Bacterial luciferase-like"/>
    <property type="match status" value="1"/>
</dbReference>
<dbReference type="InterPro" id="IPR050766">
    <property type="entry name" value="Bact_Lucif_Oxidored"/>
</dbReference>
<keyword evidence="4" id="KW-1185">Reference proteome</keyword>
<dbReference type="Proteomes" id="UP000248646">
    <property type="component" value="Unassembled WGS sequence"/>
</dbReference>
<proteinExistence type="predicted"/>
<name>A0A2W7MEC2_9BACI</name>
<protein>
    <submittedName>
        <fullName evidence="3">Luciferase family oxidoreductase group 1</fullName>
    </submittedName>
</protein>
<accession>A0A2W7MEC2</accession>
<dbReference type="PANTHER" id="PTHR30137:SF6">
    <property type="entry name" value="LUCIFERASE-LIKE MONOOXYGENASE"/>
    <property type="match status" value="1"/>
</dbReference>
<dbReference type="CDD" id="cd00347">
    <property type="entry name" value="Flavin_utilizing_monoxygenases"/>
    <property type="match status" value="1"/>
</dbReference>
<dbReference type="EMBL" id="QKZI01000007">
    <property type="protein sequence ID" value="PZX03115.1"/>
    <property type="molecule type" value="Genomic_DNA"/>
</dbReference>
<evidence type="ECO:0000313" key="4">
    <source>
        <dbReference type="Proteomes" id="UP000248646"/>
    </source>
</evidence>
<comment type="similarity">
    <text evidence="1">To bacterial alkanal monooxygenase alpha and beta chains.</text>
</comment>
<dbReference type="InterPro" id="IPR011251">
    <property type="entry name" value="Luciferase-like_dom"/>
</dbReference>
<comment type="caution">
    <text evidence="3">The sequence shown here is derived from an EMBL/GenBank/DDBJ whole genome shotgun (WGS) entry which is preliminary data.</text>
</comment>
<dbReference type="InterPro" id="IPR019949">
    <property type="entry name" value="CmoO-like"/>
</dbReference>
<feature type="domain" description="Luciferase-like" evidence="2">
    <location>
        <begin position="22"/>
        <end position="304"/>
    </location>
</feature>
<dbReference type="GO" id="GO:0016705">
    <property type="term" value="F:oxidoreductase activity, acting on paired donors, with incorporation or reduction of molecular oxygen"/>
    <property type="evidence" value="ECO:0007669"/>
    <property type="project" value="InterPro"/>
</dbReference>
<dbReference type="AlphaFoldDB" id="A0A2W7MEC2"/>
<dbReference type="PANTHER" id="PTHR30137">
    <property type="entry name" value="LUCIFERASE-LIKE MONOOXYGENASE"/>
    <property type="match status" value="1"/>
</dbReference>
<sequence length="336" mass="37173">MNQIKTLTNIPLSVLDLSSVTEGSTVRNAFQNSMELAQHAEKLGYKRHWVAEHHNMEGVASSATSVLIGYLASGTSTLRIGAGGIMLPNHSPLVIAEQFGTLESIYPGRIDLGLGRAPGTDMLTARALRRDFSGADNFPELVNELQSYFEPIEEGSTRAVMAVPGQGLEVPIWLLGSSTYSAKLAGIMGLPYSFASHFSPDYLEQAIQMYRTYFQPSKYLEEPYVMAGLNVIAAETDEHAEYLSSSLLQQFLGMVRGKRGKMQPPRNIEELWTEQEKIGVNQSLRARVVGSPETVKAKLEEFVSTNQVNELMINSPIFDHQERLKSYEIVANISKK</sequence>
<dbReference type="NCBIfam" id="TIGR03558">
    <property type="entry name" value="oxido_grp_1"/>
    <property type="match status" value="1"/>
</dbReference>
<organism evidence="3 4">
    <name type="scientific">Psychrobacillus insolitus</name>
    <dbReference type="NCBI Taxonomy" id="1461"/>
    <lineage>
        <taxon>Bacteria</taxon>
        <taxon>Bacillati</taxon>
        <taxon>Bacillota</taxon>
        <taxon>Bacilli</taxon>
        <taxon>Bacillales</taxon>
        <taxon>Bacillaceae</taxon>
        <taxon>Psychrobacillus</taxon>
    </lineage>
</organism>
<dbReference type="Pfam" id="PF00296">
    <property type="entry name" value="Bac_luciferase"/>
    <property type="match status" value="1"/>
</dbReference>
<dbReference type="GO" id="GO:0005829">
    <property type="term" value="C:cytosol"/>
    <property type="evidence" value="ECO:0007669"/>
    <property type="project" value="TreeGrafter"/>
</dbReference>